<protein>
    <submittedName>
        <fullName evidence="2">Uncharacterized protein</fullName>
    </submittedName>
</protein>
<keyword evidence="1" id="KW-0472">Membrane</keyword>
<reference evidence="2 3" key="1">
    <citation type="submission" date="2016-07" db="EMBL/GenBank/DDBJ databases">
        <title>Pervasive Adenine N6-methylation of Active Genes in Fungi.</title>
        <authorList>
            <consortium name="DOE Joint Genome Institute"/>
            <person name="Mondo S.J."/>
            <person name="Dannebaum R.O."/>
            <person name="Kuo R.C."/>
            <person name="Labutti K."/>
            <person name="Haridas S."/>
            <person name="Kuo A."/>
            <person name="Salamov A."/>
            <person name="Ahrendt S.R."/>
            <person name="Lipzen A."/>
            <person name="Sullivan W."/>
            <person name="Andreopoulos W.B."/>
            <person name="Clum A."/>
            <person name="Lindquist E."/>
            <person name="Daum C."/>
            <person name="Ramamoorthy G.K."/>
            <person name="Gryganskyi A."/>
            <person name="Culley D."/>
            <person name="Magnuson J.K."/>
            <person name="James T.Y."/>
            <person name="O'Malley M.A."/>
            <person name="Stajich J.E."/>
            <person name="Spatafora J.W."/>
            <person name="Visel A."/>
            <person name="Grigoriev I.V."/>
        </authorList>
    </citation>
    <scope>NUCLEOTIDE SEQUENCE [LARGE SCALE GENOMIC DNA]</scope>
    <source>
        <strain evidence="2 3">NRRL 1336</strain>
    </source>
</reference>
<accession>A0A1X2HX21</accession>
<evidence type="ECO:0000313" key="2">
    <source>
        <dbReference type="EMBL" id="ORZ04340.1"/>
    </source>
</evidence>
<proteinExistence type="predicted"/>
<dbReference type="EMBL" id="MCGE01000051">
    <property type="protein sequence ID" value="ORZ04340.1"/>
    <property type="molecule type" value="Genomic_DNA"/>
</dbReference>
<organism evidence="2 3">
    <name type="scientific">Absidia repens</name>
    <dbReference type="NCBI Taxonomy" id="90262"/>
    <lineage>
        <taxon>Eukaryota</taxon>
        <taxon>Fungi</taxon>
        <taxon>Fungi incertae sedis</taxon>
        <taxon>Mucoromycota</taxon>
        <taxon>Mucoromycotina</taxon>
        <taxon>Mucoromycetes</taxon>
        <taxon>Mucorales</taxon>
        <taxon>Cunninghamellaceae</taxon>
        <taxon>Absidia</taxon>
    </lineage>
</organism>
<gene>
    <name evidence="2" type="ORF">BCR42DRAFT_429216</name>
</gene>
<evidence type="ECO:0000313" key="3">
    <source>
        <dbReference type="Proteomes" id="UP000193560"/>
    </source>
</evidence>
<keyword evidence="1" id="KW-0812">Transmembrane</keyword>
<dbReference type="Proteomes" id="UP000193560">
    <property type="component" value="Unassembled WGS sequence"/>
</dbReference>
<evidence type="ECO:0000256" key="1">
    <source>
        <dbReference type="SAM" id="Phobius"/>
    </source>
</evidence>
<feature type="transmembrane region" description="Helical" evidence="1">
    <location>
        <begin position="35"/>
        <end position="58"/>
    </location>
</feature>
<name>A0A1X2HX21_9FUNG</name>
<dbReference type="AlphaFoldDB" id="A0A1X2HX21"/>
<keyword evidence="3" id="KW-1185">Reference proteome</keyword>
<comment type="caution">
    <text evidence="2">The sequence shown here is derived from an EMBL/GenBank/DDBJ whole genome shotgun (WGS) entry which is preliminary data.</text>
</comment>
<sequence length="59" mass="6620">MVTTFLFCDPFVKKHLNKMEKKDRLSEGNVSDDDNVCVCVCFLTSGSLISSIFFAVLLL</sequence>
<keyword evidence="1" id="KW-1133">Transmembrane helix</keyword>